<protein>
    <submittedName>
        <fullName evidence="1">Uncharacterized protein</fullName>
    </submittedName>
</protein>
<dbReference type="SUPFAM" id="SSF56796">
    <property type="entry name" value="Dehydroquinate synthase-like"/>
    <property type="match status" value="1"/>
</dbReference>
<dbReference type="Gene3D" id="1.20.1090.10">
    <property type="entry name" value="Dehydroquinate synthase-like - alpha domain"/>
    <property type="match status" value="1"/>
</dbReference>
<evidence type="ECO:0000313" key="1">
    <source>
        <dbReference type="EMBL" id="GFD53449.1"/>
    </source>
</evidence>
<gene>
    <name evidence="1" type="ORF">Tci_925418</name>
</gene>
<organism evidence="1">
    <name type="scientific">Tanacetum cinerariifolium</name>
    <name type="common">Dalmatian daisy</name>
    <name type="synonym">Chrysanthemum cinerariifolium</name>
    <dbReference type="NCBI Taxonomy" id="118510"/>
    <lineage>
        <taxon>Eukaryota</taxon>
        <taxon>Viridiplantae</taxon>
        <taxon>Streptophyta</taxon>
        <taxon>Embryophyta</taxon>
        <taxon>Tracheophyta</taxon>
        <taxon>Spermatophyta</taxon>
        <taxon>Magnoliopsida</taxon>
        <taxon>eudicotyledons</taxon>
        <taxon>Gunneridae</taxon>
        <taxon>Pentapetalae</taxon>
        <taxon>asterids</taxon>
        <taxon>campanulids</taxon>
        <taxon>Asterales</taxon>
        <taxon>Asteraceae</taxon>
        <taxon>Asteroideae</taxon>
        <taxon>Anthemideae</taxon>
        <taxon>Anthemidinae</taxon>
        <taxon>Tanacetum</taxon>
    </lineage>
</organism>
<comment type="caution">
    <text evidence="1">The sequence shown here is derived from an EMBL/GenBank/DDBJ whole genome shotgun (WGS) entry which is preliminary data.</text>
</comment>
<feature type="non-terminal residue" evidence="1">
    <location>
        <position position="1"/>
    </location>
</feature>
<dbReference type="EMBL" id="BKCJ011794394">
    <property type="protein sequence ID" value="GFD53449.1"/>
    <property type="molecule type" value="Genomic_DNA"/>
</dbReference>
<sequence length="98" mass="10888">FSFLKTLPVGQVRNGFAELVKIASVGDKFVWDLLVKHGKELVETGFGFKEGGEDVKEPGKQICHQGIDTMLEVSRQTPYLSVHTNSLARITKLARAWS</sequence>
<name>A0A699X1S7_TANCI</name>
<accession>A0A699X1S7</accession>
<proteinExistence type="predicted"/>
<dbReference type="AlphaFoldDB" id="A0A699X1S7"/>
<reference evidence="1" key="1">
    <citation type="journal article" date="2019" name="Sci. Rep.">
        <title>Draft genome of Tanacetum cinerariifolium, the natural source of mosquito coil.</title>
        <authorList>
            <person name="Yamashiro T."/>
            <person name="Shiraishi A."/>
            <person name="Satake H."/>
            <person name="Nakayama K."/>
        </authorList>
    </citation>
    <scope>NUCLEOTIDE SEQUENCE</scope>
</reference>